<feature type="region of interest" description="Disordered" evidence="2">
    <location>
        <begin position="2008"/>
        <end position="2051"/>
    </location>
</feature>
<feature type="compositionally biased region" description="Basic and acidic residues" evidence="2">
    <location>
        <begin position="503"/>
        <end position="513"/>
    </location>
</feature>
<feature type="compositionally biased region" description="Low complexity" evidence="2">
    <location>
        <begin position="694"/>
        <end position="705"/>
    </location>
</feature>
<dbReference type="OrthoDB" id="515401at2759"/>
<reference evidence="3 4" key="1">
    <citation type="journal article" date="2020" name="ISME J.">
        <title>Uncovering the hidden diversity of litter-decomposition mechanisms in mushroom-forming fungi.</title>
        <authorList>
            <person name="Floudas D."/>
            <person name="Bentzer J."/>
            <person name="Ahren D."/>
            <person name="Johansson T."/>
            <person name="Persson P."/>
            <person name="Tunlid A."/>
        </authorList>
    </citation>
    <scope>NUCLEOTIDE SEQUENCE [LARGE SCALE GENOMIC DNA]</scope>
    <source>
        <strain evidence="3 4">CBS 101986</strain>
    </source>
</reference>
<feature type="region of interest" description="Disordered" evidence="2">
    <location>
        <begin position="136"/>
        <end position="175"/>
    </location>
</feature>
<feature type="compositionally biased region" description="Polar residues" evidence="2">
    <location>
        <begin position="1170"/>
        <end position="1181"/>
    </location>
</feature>
<feature type="compositionally biased region" description="Basic and acidic residues" evidence="2">
    <location>
        <begin position="769"/>
        <end position="780"/>
    </location>
</feature>
<keyword evidence="4" id="KW-1185">Reference proteome</keyword>
<feature type="compositionally biased region" description="Low complexity" evidence="2">
    <location>
        <begin position="556"/>
        <end position="571"/>
    </location>
</feature>
<gene>
    <name evidence="3" type="ORF">D9619_004024</name>
</gene>
<feature type="region of interest" description="Disordered" evidence="2">
    <location>
        <begin position="1"/>
        <end position="120"/>
    </location>
</feature>
<protein>
    <submittedName>
        <fullName evidence="3">Uncharacterized protein</fullName>
    </submittedName>
</protein>
<feature type="compositionally biased region" description="Polar residues" evidence="2">
    <location>
        <begin position="1054"/>
        <end position="1070"/>
    </location>
</feature>
<feature type="compositionally biased region" description="Low complexity" evidence="2">
    <location>
        <begin position="47"/>
        <end position="65"/>
    </location>
</feature>
<proteinExistence type="predicted"/>
<evidence type="ECO:0000256" key="2">
    <source>
        <dbReference type="SAM" id="MobiDB-lite"/>
    </source>
</evidence>
<feature type="compositionally biased region" description="Low complexity" evidence="2">
    <location>
        <begin position="1182"/>
        <end position="1198"/>
    </location>
</feature>
<feature type="compositionally biased region" description="Low complexity" evidence="2">
    <location>
        <begin position="82"/>
        <end position="101"/>
    </location>
</feature>
<evidence type="ECO:0000313" key="4">
    <source>
        <dbReference type="Proteomes" id="UP000567179"/>
    </source>
</evidence>
<feature type="compositionally biased region" description="Polar residues" evidence="2">
    <location>
        <begin position="2040"/>
        <end position="2051"/>
    </location>
</feature>
<feature type="compositionally biased region" description="Acidic residues" evidence="2">
    <location>
        <begin position="1610"/>
        <end position="1627"/>
    </location>
</feature>
<feature type="coiled-coil region" evidence="1">
    <location>
        <begin position="1833"/>
        <end position="1867"/>
    </location>
</feature>
<feature type="compositionally biased region" description="Acidic residues" evidence="2">
    <location>
        <begin position="1150"/>
        <end position="1168"/>
    </location>
</feature>
<feature type="region of interest" description="Disordered" evidence="2">
    <location>
        <begin position="1131"/>
        <end position="1247"/>
    </location>
</feature>
<feature type="compositionally biased region" description="Basic and acidic residues" evidence="2">
    <location>
        <begin position="927"/>
        <end position="945"/>
    </location>
</feature>
<feature type="compositionally biased region" description="Low complexity" evidence="2">
    <location>
        <begin position="1215"/>
        <end position="1231"/>
    </location>
</feature>
<dbReference type="PANTHER" id="PTHR35711:SF1">
    <property type="entry name" value="ECTODERMAL, ISOFORM F"/>
    <property type="match status" value="1"/>
</dbReference>
<feature type="region of interest" description="Disordered" evidence="2">
    <location>
        <begin position="1421"/>
        <end position="1460"/>
    </location>
</feature>
<feature type="compositionally biased region" description="Acidic residues" evidence="2">
    <location>
        <begin position="755"/>
        <end position="768"/>
    </location>
</feature>
<evidence type="ECO:0000313" key="3">
    <source>
        <dbReference type="EMBL" id="KAF5327908.1"/>
    </source>
</evidence>
<feature type="compositionally biased region" description="Low complexity" evidence="2">
    <location>
        <begin position="152"/>
        <end position="173"/>
    </location>
</feature>
<organism evidence="3 4">
    <name type="scientific">Psilocybe cf. subviscida</name>
    <dbReference type="NCBI Taxonomy" id="2480587"/>
    <lineage>
        <taxon>Eukaryota</taxon>
        <taxon>Fungi</taxon>
        <taxon>Dikarya</taxon>
        <taxon>Basidiomycota</taxon>
        <taxon>Agaricomycotina</taxon>
        <taxon>Agaricomycetes</taxon>
        <taxon>Agaricomycetidae</taxon>
        <taxon>Agaricales</taxon>
        <taxon>Agaricineae</taxon>
        <taxon>Strophariaceae</taxon>
        <taxon>Psilocybe</taxon>
    </lineage>
</organism>
<feature type="compositionally biased region" description="Acidic residues" evidence="2">
    <location>
        <begin position="477"/>
        <end position="502"/>
    </location>
</feature>
<feature type="region of interest" description="Disordered" evidence="2">
    <location>
        <begin position="246"/>
        <end position="613"/>
    </location>
</feature>
<sequence>MNRAHPLTPSASQTSIDTDSEASQVEQDTIIPTRAPSSVLRAPSIPQPSAGSNPSSSVSAEPSIPMTHSQSRRAEKRPIFPTTSSTSSALSATSDASTSTSPNSKPRCRRSSFVNGTEEEPVNVGLIICEMLPSAGLESSDKRPTHIPFPSPSLSQSSRTPSPASSVTSSNLPNTPTLAVSISDVSQQQHGSSSSTPTATVVGLAFADLAKSAASTLPTPEIEVAEEDVLPVPPRVGGARYPLIVPSPQTSPPRPHIHQQQQQSQSGSIGGQGTPPVIPSIIAPGGVQPPQLVIVTPTPGATPHPTPPATPLVGGIGRMYNQYLIVPKSGGQGRSRTKGGDGEREDDDEGSTDEDEDGDGSEDYTDSEDGDYEDVDDEEDKVPETTKAALIPDVPVAVRSEASPLPSHTGLMYSTIAGGDSEKRVSISSTISDRSTTSNTSSNTTNTTSSAETRDTEASLQPAELKRDKGKQKELASPDDEWEEDENEDEEYGELDDEDAIVEDFKAKYERRLQQSAMPPEQEHEPTAIGSGGASSLATMKAEITKPGLHSPSTLQQDQPEQQHPQVQSSPTHAKRRSPTIAARSAKGLRGGFTAGKGKSSSRSRSRSRDEALKLASALVMTASATIVSSPPQEPECSAPVAVEKSSPVVPTPAPVVALQSAKAPPPARLPTVSAAVVPPGAQVAFSPPPPSPTYSIQSTSSSGRGRSRNVVAIGRGVGSNGGKGKRRGGQLASLKRRSSGDGRKGGSSPKTDNGEEEEEEEAAEEGEMPDKEKGEKETSIEMDADDMLDEEVNPQAKVEQAELAAAIQQQSSDTSKQPTVGPIDPAQVQAHIKAQIQAGEPPQTEPVPTAEHRAPVRFNIGSNSEDGTGSASASGSASVGRSGSTGFRSGSGSGSRSRGGMVLKRRLEKARARAVSRSVEEEKETAEEYGRKSGETGGHAETHEVAASQQAQVQPAEAQSAPRVLQSEQPTQPVVRPLLQPMGNRKGDRQLEELLKMEQRTHQLASRQVSTVAVGGGLPPVIAPLSPSPRPNARSPSQGRGKSPRTKSAIAQRANTSRSTGSTSKNLQDPQLMKVLNHVMDLPSNANRQKKVVLATSESEEDDDEDYETETDVDSAGLVAALSPLQQQAFADQMAAARAAPEAVPDQQQNDDEDQWSSATDELDDDVSPPNQARPQVSLTRQRSSQQPPVRPPAVQRTYSSHYPAGRTGRAVKQQLAEQQRQQQQQQQQQNLRRGKSQRDSIEINRLPSESFQNLALAKLRNNSIGGLTRLLNPGLNEQELLSTVQRGYSSGDILRDHPTPIRRVPTGGIIGGMHGLRPLTSAHPSLARMPLMQPPLAPMAAPLPNWNQVADPRVQEIVPHQDQKYMVGRPPLVRRHTEHGSGPAAVAVQPVETCIPAPSVAPTEVVPAPVISDVPKVTQVPPAPVAAPTVSKTRSVTAPGGQPHRRQSSSSSTATALRPNGLLTKLTLNKSFIAPASTTVSVNSLASDRASPADINPKSGNSLYSKVPPDATSRIRALNALVNSRKTTPVAKSPPVASPIATSSSAPADAVIAAAALQQSPLSPSPAPPAPATIHESVTAPNGANVTAGLDGYGGAGRYQKRGPPADVELETEEEDEDGMYEDESSDRSDSVAEGTFQTERQKQIAASLACSLSADPVLDDPVPSKPPANSKGKGDKLPTQERVRKAPQAQVQRSAGKIGTGGRRAGKSAERVRGVRDSSAHVAAGFAEPKAAQQQVAPTEGVVTNGEGSQQRKLPKTLQFAQIAPLEQAPSRQVSRQALQQEQNQQHHVQYAQDRTLGHPQPPQPGPQQPFPQQQEYMQLQQQQQLQWQLHQLEQQQIQQQRLLEQQQLQYQQQQQLLQLQNVQQQFAYQPQGQGQFGYPHQQHPQHPPHFYPQGGPSNHPSYAPIPYTQSQQHFPTASLQKLGFPYNLPVTAIPSTPRTTRRTMVKDELSESVRQGVVMGRKITKLNQGLQTGTGEDAEWRRRPLTAAPSMVQLLPKGTLRAMGMEDDEPGASKRRGAVAEPDPAMRRALQHSRNKSWADTTHTSGW</sequence>
<feature type="compositionally biased region" description="Polar residues" evidence="2">
    <location>
        <begin position="9"/>
        <end position="27"/>
    </location>
</feature>
<dbReference type="Proteomes" id="UP000567179">
    <property type="component" value="Unassembled WGS sequence"/>
</dbReference>
<feature type="compositionally biased region" description="Low complexity" evidence="2">
    <location>
        <begin position="426"/>
        <end position="451"/>
    </location>
</feature>
<feature type="compositionally biased region" description="Low complexity" evidence="2">
    <location>
        <begin position="1131"/>
        <end position="1144"/>
    </location>
</feature>
<keyword evidence="1" id="KW-0175">Coiled coil</keyword>
<feature type="compositionally biased region" description="Low complexity" evidence="2">
    <location>
        <begin position="868"/>
        <end position="901"/>
    </location>
</feature>
<feature type="compositionally biased region" description="Low complexity" evidence="2">
    <location>
        <begin position="1780"/>
        <end position="1796"/>
    </location>
</feature>
<feature type="compositionally biased region" description="Basic residues" evidence="2">
    <location>
        <begin position="904"/>
        <end position="915"/>
    </location>
</feature>
<feature type="compositionally biased region" description="Pro residues" evidence="2">
    <location>
        <begin position="300"/>
        <end position="310"/>
    </location>
</feature>
<feature type="compositionally biased region" description="Basic and acidic residues" evidence="2">
    <location>
        <begin position="464"/>
        <end position="476"/>
    </location>
</feature>
<feature type="region of interest" description="Disordered" evidence="2">
    <location>
        <begin position="1007"/>
        <end position="1116"/>
    </location>
</feature>
<feature type="compositionally biased region" description="Acidic residues" evidence="2">
    <location>
        <begin position="781"/>
        <end position="793"/>
    </location>
</feature>
<feature type="compositionally biased region" description="Basic and acidic residues" evidence="2">
    <location>
        <begin position="1710"/>
        <end position="1722"/>
    </location>
</feature>
<feature type="compositionally biased region" description="Low complexity" evidence="2">
    <location>
        <begin position="946"/>
        <end position="963"/>
    </location>
</feature>
<feature type="compositionally biased region" description="Acidic residues" evidence="2">
    <location>
        <begin position="1099"/>
        <end position="1114"/>
    </location>
</feature>
<name>A0A8H5BST0_9AGAR</name>
<feature type="compositionally biased region" description="Acidic residues" evidence="2">
    <location>
        <begin position="343"/>
        <end position="381"/>
    </location>
</feature>
<feature type="region of interest" description="Disordered" evidence="2">
    <location>
        <begin position="1584"/>
        <end position="1821"/>
    </location>
</feature>
<accession>A0A8H5BST0</accession>
<feature type="region of interest" description="Disordered" evidence="2">
    <location>
        <begin position="681"/>
        <end position="990"/>
    </location>
</feature>
<dbReference type="EMBL" id="JAACJJ010000014">
    <property type="protein sequence ID" value="KAF5327908.1"/>
    <property type="molecule type" value="Genomic_DNA"/>
</dbReference>
<feature type="compositionally biased region" description="Basic and acidic residues" evidence="2">
    <location>
        <begin position="1675"/>
        <end position="1687"/>
    </location>
</feature>
<evidence type="ECO:0000256" key="1">
    <source>
        <dbReference type="SAM" id="Coils"/>
    </source>
</evidence>
<feature type="compositionally biased region" description="Low complexity" evidence="2">
    <location>
        <begin position="802"/>
        <end position="811"/>
    </location>
</feature>
<feature type="compositionally biased region" description="Pro residues" evidence="2">
    <location>
        <begin position="1803"/>
        <end position="1813"/>
    </location>
</feature>
<feature type="region of interest" description="Disordered" evidence="2">
    <location>
        <begin position="1486"/>
        <end position="1510"/>
    </location>
</feature>
<comment type="caution">
    <text evidence="3">The sequence shown here is derived from an EMBL/GenBank/DDBJ whole genome shotgun (WGS) entry which is preliminary data.</text>
</comment>
<feature type="compositionally biased region" description="Low complexity" evidence="2">
    <location>
        <begin position="1421"/>
        <end position="1435"/>
    </location>
</feature>
<dbReference type="PANTHER" id="PTHR35711">
    <property type="entry name" value="EXPRESSED PROTEIN"/>
    <property type="match status" value="1"/>
</dbReference>